<feature type="compositionally biased region" description="Polar residues" evidence="11">
    <location>
        <begin position="21"/>
        <end position="32"/>
    </location>
</feature>
<dbReference type="AlphaFoldDB" id="A0A158QBF1"/>
<evidence type="ECO:0000256" key="3">
    <source>
        <dbReference type="ARBA" id="ARBA00004991"/>
    </source>
</evidence>
<dbReference type="WBParaSite" id="EVEC_0000945101-mRNA-1">
    <property type="protein sequence ID" value="EVEC_0000945101-mRNA-1"/>
    <property type="gene ID" value="EVEC_0000945101"/>
</dbReference>
<evidence type="ECO:0000256" key="2">
    <source>
        <dbReference type="ARBA" id="ARBA00004760"/>
    </source>
</evidence>
<feature type="region of interest" description="Disordered" evidence="11">
    <location>
        <begin position="88"/>
        <end position="133"/>
    </location>
</feature>
<dbReference type="Pfam" id="PF00106">
    <property type="entry name" value="adh_short"/>
    <property type="match status" value="1"/>
</dbReference>
<keyword evidence="14" id="KW-1185">Reference proteome</keyword>
<comment type="pathway">
    <text evidence="2">Lipid metabolism; sphingolipid metabolism.</text>
</comment>
<keyword evidence="12" id="KW-0472">Membrane</keyword>
<dbReference type="GO" id="GO:0006666">
    <property type="term" value="P:3-keto-sphinganine metabolic process"/>
    <property type="evidence" value="ECO:0007669"/>
    <property type="project" value="InterPro"/>
</dbReference>
<dbReference type="PANTHER" id="PTHR43550">
    <property type="entry name" value="3-KETODIHYDROSPHINGOSINE REDUCTASE"/>
    <property type="match status" value="1"/>
</dbReference>
<dbReference type="SUPFAM" id="SSF51735">
    <property type="entry name" value="NAD(P)-binding Rossmann-fold domains"/>
    <property type="match status" value="1"/>
</dbReference>
<dbReference type="PANTHER" id="PTHR43550:SF3">
    <property type="entry name" value="3-KETODIHYDROSPHINGOSINE REDUCTASE"/>
    <property type="match status" value="1"/>
</dbReference>
<dbReference type="GO" id="GO:0030148">
    <property type="term" value="P:sphingolipid biosynthetic process"/>
    <property type="evidence" value="ECO:0007669"/>
    <property type="project" value="InterPro"/>
</dbReference>
<feature type="transmembrane region" description="Helical" evidence="12">
    <location>
        <begin position="549"/>
        <end position="570"/>
    </location>
</feature>
<dbReference type="InterPro" id="IPR036291">
    <property type="entry name" value="NAD(P)-bd_dom_sf"/>
</dbReference>
<evidence type="ECO:0000256" key="7">
    <source>
        <dbReference type="ARBA" id="ARBA00022919"/>
    </source>
</evidence>
<keyword evidence="12" id="KW-1133">Transmembrane helix</keyword>
<name>A0A158QBF1_ENTVE</name>
<feature type="region of interest" description="Disordered" evidence="11">
    <location>
        <begin position="21"/>
        <end position="55"/>
    </location>
</feature>
<dbReference type="PROSITE" id="PS00061">
    <property type="entry name" value="ADH_SHORT"/>
    <property type="match status" value="1"/>
</dbReference>
<dbReference type="PRINTS" id="PR00081">
    <property type="entry name" value="GDHRDH"/>
</dbReference>
<evidence type="ECO:0000256" key="12">
    <source>
        <dbReference type="SAM" id="Phobius"/>
    </source>
</evidence>
<dbReference type="FunFam" id="3.40.50.720:FF:000468">
    <property type="entry name" value="Short-chain dehydrogenase, putative"/>
    <property type="match status" value="1"/>
</dbReference>
<keyword evidence="9" id="KW-0443">Lipid metabolism</keyword>
<evidence type="ECO:0000256" key="9">
    <source>
        <dbReference type="ARBA" id="ARBA00023098"/>
    </source>
</evidence>
<dbReference type="InterPro" id="IPR002347">
    <property type="entry name" value="SDR_fam"/>
</dbReference>
<dbReference type="InterPro" id="IPR020904">
    <property type="entry name" value="Sc_DH/Rdtase_CS"/>
</dbReference>
<feature type="compositionally biased region" description="Basic residues" evidence="11">
    <location>
        <begin position="36"/>
        <end position="45"/>
    </location>
</feature>
<keyword evidence="7" id="KW-0746">Sphingolipid metabolism</keyword>
<comment type="subcellular location">
    <subcellularLocation>
        <location evidence="1">Endoplasmic reticulum</location>
    </subcellularLocation>
</comment>
<dbReference type="CDD" id="cd08939">
    <property type="entry name" value="KDSR-like_SDR_c"/>
    <property type="match status" value="1"/>
</dbReference>
<keyword evidence="8" id="KW-0560">Oxidoreductase</keyword>
<evidence type="ECO:0000256" key="5">
    <source>
        <dbReference type="ARBA" id="ARBA00022824"/>
    </source>
</evidence>
<protein>
    <recommendedName>
        <fullName evidence="10">3-dehydrosphinganine reductase</fullName>
        <ecNumber evidence="10">1.1.1.102</ecNumber>
    </recommendedName>
</protein>
<dbReference type="PRINTS" id="PR00080">
    <property type="entry name" value="SDRFAMILY"/>
</dbReference>
<evidence type="ECO:0000256" key="6">
    <source>
        <dbReference type="ARBA" id="ARBA00022857"/>
    </source>
</evidence>
<gene>
    <name evidence="13" type="ORF">EVEC_LOCUS8861</name>
</gene>
<dbReference type="EMBL" id="UXUI01009653">
    <property type="protein sequence ID" value="VDD94110.1"/>
    <property type="molecule type" value="Genomic_DNA"/>
</dbReference>
<evidence type="ECO:0000313" key="14">
    <source>
        <dbReference type="Proteomes" id="UP000274131"/>
    </source>
</evidence>
<accession>A0A158QBF1</accession>
<dbReference type="EC" id="1.1.1.102" evidence="10"/>
<evidence type="ECO:0000313" key="15">
    <source>
        <dbReference type="WBParaSite" id="EVEC_0000945101-mRNA-1"/>
    </source>
</evidence>
<organism evidence="15">
    <name type="scientific">Enterobius vermicularis</name>
    <name type="common">Human pinworm</name>
    <dbReference type="NCBI Taxonomy" id="51028"/>
    <lineage>
        <taxon>Eukaryota</taxon>
        <taxon>Metazoa</taxon>
        <taxon>Ecdysozoa</taxon>
        <taxon>Nematoda</taxon>
        <taxon>Chromadorea</taxon>
        <taxon>Rhabditida</taxon>
        <taxon>Spirurina</taxon>
        <taxon>Oxyuridomorpha</taxon>
        <taxon>Oxyuroidea</taxon>
        <taxon>Oxyuridae</taxon>
        <taxon>Enterobius</taxon>
    </lineage>
</organism>
<evidence type="ECO:0000256" key="11">
    <source>
        <dbReference type="SAM" id="MobiDB-lite"/>
    </source>
</evidence>
<dbReference type="Gene3D" id="3.40.50.720">
    <property type="entry name" value="NAD(P)-binding Rossmann-like Domain"/>
    <property type="match status" value="1"/>
</dbReference>
<proteinExistence type="predicted"/>
<evidence type="ECO:0000256" key="4">
    <source>
        <dbReference type="ARBA" id="ARBA00022741"/>
    </source>
</evidence>
<dbReference type="GO" id="GO:0047560">
    <property type="term" value="F:3-dehydrosphinganine reductase activity"/>
    <property type="evidence" value="ECO:0007669"/>
    <property type="project" value="UniProtKB-EC"/>
</dbReference>
<keyword evidence="4" id="KW-0547">Nucleotide-binding</keyword>
<dbReference type="Proteomes" id="UP000274131">
    <property type="component" value="Unassembled WGS sequence"/>
</dbReference>
<evidence type="ECO:0000256" key="1">
    <source>
        <dbReference type="ARBA" id="ARBA00004240"/>
    </source>
</evidence>
<dbReference type="STRING" id="51028.A0A158QBF1"/>
<keyword evidence="6" id="KW-0521">NADP</keyword>
<evidence type="ECO:0000256" key="10">
    <source>
        <dbReference type="ARBA" id="ARBA00026112"/>
    </source>
</evidence>
<dbReference type="GO" id="GO:0000166">
    <property type="term" value="F:nucleotide binding"/>
    <property type="evidence" value="ECO:0007669"/>
    <property type="project" value="UniProtKB-KW"/>
</dbReference>
<reference evidence="15" key="1">
    <citation type="submission" date="2016-04" db="UniProtKB">
        <authorList>
            <consortium name="WormBaseParasite"/>
        </authorList>
    </citation>
    <scope>IDENTIFICATION</scope>
</reference>
<keyword evidence="5" id="KW-0256">Endoplasmic reticulum</keyword>
<reference evidence="13 14" key="2">
    <citation type="submission" date="2018-10" db="EMBL/GenBank/DDBJ databases">
        <authorList>
            <consortium name="Pathogen Informatics"/>
        </authorList>
    </citation>
    <scope>NUCLEOTIDE SEQUENCE [LARGE SCALE GENOMIC DNA]</scope>
</reference>
<dbReference type="OrthoDB" id="37659at2759"/>
<keyword evidence="12" id="KW-0812">Transmembrane</keyword>
<dbReference type="InterPro" id="IPR045022">
    <property type="entry name" value="KDSR-like"/>
</dbReference>
<comment type="pathway">
    <text evidence="3">Sphingolipid metabolism.</text>
</comment>
<evidence type="ECO:0000256" key="8">
    <source>
        <dbReference type="ARBA" id="ARBA00023002"/>
    </source>
</evidence>
<dbReference type="GO" id="GO:0005789">
    <property type="term" value="C:endoplasmic reticulum membrane"/>
    <property type="evidence" value="ECO:0007669"/>
    <property type="project" value="TreeGrafter"/>
</dbReference>
<sequence length="588" mass="64763">MRTDEESEIDCSVANRVASVTIESDSQPSNSVAASRVRRRKKRIARQAAKEKMEVDVCVKSLTDEPSSSAVNEKKCRMEWDCVWSDSELSSSDAHSSDGREADDEESDWFDANGVSNHAFRPPQAPNGRPPRLSRACVSQLFLQRKLERFLREDDQREIVLSHWTRSDQISRILHCFGLEVVRRSRGTVVLRKVRLSYECGVLKKFSRSEGEVLVNEAILKILGISAPTYVIDTFDVGTQKFSLVVDAGDLHFIWAALSLYGVHFGVPVALHLNSGKHALVTGEILGGSKGIGKQIAAELVKQGCAVSLIARNRNNLEKARSELLSLSKCSGKEVDVECYAVDLTQNFETIKSVIEEAENNIGPIDILINNAGNSVQGGFDALPIDEFEKQIRLNYLSAVSFIAFLRKTSDVYASRAVVEKMKERGSGHLGFVCSAAAQCAIWGYTAYGASKFALRGFVDSLHMELLPYGVGVSILYPPNTNTEGFEHELETMPDEVREISGAAGLVEPSVVARSYVNGIINGNYRTVIGLEGWLLGTITGGAGPEKDFVQAILEILFAGVLRGVMLLYIGRFNRVAKKYARIKMKKT</sequence>
<evidence type="ECO:0000313" key="13">
    <source>
        <dbReference type="EMBL" id="VDD94110.1"/>
    </source>
</evidence>